<dbReference type="OrthoDB" id="6745260at2759"/>
<organism evidence="3">
    <name type="scientific">Sipha flava</name>
    <name type="common">yellow sugarcane aphid</name>
    <dbReference type="NCBI Taxonomy" id="143950"/>
    <lineage>
        <taxon>Eukaryota</taxon>
        <taxon>Metazoa</taxon>
        <taxon>Ecdysozoa</taxon>
        <taxon>Arthropoda</taxon>
        <taxon>Hexapoda</taxon>
        <taxon>Insecta</taxon>
        <taxon>Pterygota</taxon>
        <taxon>Neoptera</taxon>
        <taxon>Paraneoptera</taxon>
        <taxon>Hemiptera</taxon>
        <taxon>Sternorrhyncha</taxon>
        <taxon>Aphidomorpha</taxon>
        <taxon>Aphidoidea</taxon>
        <taxon>Aphididae</taxon>
        <taxon>Sipha</taxon>
    </lineage>
</organism>
<proteinExistence type="predicted"/>
<accession>A0A2S2QG98</accession>
<name>A0A2S2QG98_9HEMI</name>
<dbReference type="EMBL" id="GGMS01007564">
    <property type="protein sequence ID" value="MBY76767.1"/>
    <property type="molecule type" value="Transcribed_RNA"/>
</dbReference>
<feature type="domain" description="PiggyBac transposable element-derived protein" evidence="2">
    <location>
        <begin position="149"/>
        <end position="458"/>
    </location>
</feature>
<gene>
    <name evidence="3" type="primary">PGBD3_19</name>
    <name evidence="3" type="ORF">g.119384</name>
</gene>
<reference evidence="3" key="1">
    <citation type="submission" date="2018-04" db="EMBL/GenBank/DDBJ databases">
        <title>Transcriptome assembly of Sipha flava.</title>
        <authorList>
            <person name="Scully E.D."/>
            <person name="Geib S.M."/>
            <person name="Palmer N.A."/>
            <person name="Koch K."/>
            <person name="Bradshaw J."/>
            <person name="Heng-Moss T."/>
            <person name="Sarath G."/>
        </authorList>
    </citation>
    <scope>NUCLEOTIDE SEQUENCE</scope>
</reference>
<evidence type="ECO:0000256" key="1">
    <source>
        <dbReference type="SAM" id="MobiDB-lite"/>
    </source>
</evidence>
<dbReference type="AlphaFoldDB" id="A0A2S2QG98"/>
<protein>
    <submittedName>
        <fullName evidence="3">PiggyBac transposable element-derived protein 3</fullName>
    </submittedName>
</protein>
<feature type="region of interest" description="Disordered" evidence="1">
    <location>
        <begin position="18"/>
        <end position="48"/>
    </location>
</feature>
<dbReference type="PANTHER" id="PTHR47272:SF2">
    <property type="entry name" value="PIGGYBAC TRANSPOSABLE ELEMENT-DERIVED PROTEIN 3-LIKE"/>
    <property type="match status" value="1"/>
</dbReference>
<feature type="compositionally biased region" description="Acidic residues" evidence="1">
    <location>
        <begin position="18"/>
        <end position="29"/>
    </location>
</feature>
<dbReference type="Pfam" id="PF13843">
    <property type="entry name" value="DDE_Tnp_1_7"/>
    <property type="match status" value="1"/>
</dbReference>
<dbReference type="InterPro" id="IPR029526">
    <property type="entry name" value="PGBD"/>
</dbReference>
<evidence type="ECO:0000259" key="2">
    <source>
        <dbReference type="Pfam" id="PF13843"/>
    </source>
</evidence>
<evidence type="ECO:0000313" key="3">
    <source>
        <dbReference type="EMBL" id="MBY76767.1"/>
    </source>
</evidence>
<dbReference type="PANTHER" id="PTHR47272">
    <property type="entry name" value="DDE_TNP_1_7 DOMAIN-CONTAINING PROTEIN"/>
    <property type="match status" value="1"/>
</dbReference>
<sequence>MRPKKVSNDDILSFLSDESEIDGYSDDSDIDKTWQPPVSNKTNELDESECSDTEIGEVSDLNIDYFTETSPSTLHQISPSPSTLSSQPQIQTDPQIAITFSQQHPSLPRSETNMIASWTHDSFSGIHLPDVQYGPYPYKIIEPAYNYIKKYLPDSHFNEAAFYTNMYAMSKLGKELKTSSNEIKVLYGAHAMISIIKYPRIHMYWQRGIQFESISQAITRDRFFLLRSCLHFVDLNNRPPQADRFWKIKPIIDNVRNACLSIPRKVGCFSIDEQMIPFLGHCPHRQYVRNKPRPVGLKNFVITTSKGMVLDFEIYQGQNTPLGDRILGLGPAVVLRLSKTIPENSVLFFDRYFTTLPLLDRLNQIGLKATGTIMNNRLKNIQFAEDKKFNQGKWEELSRADKNVVAIKWKDSKCVTVLSIATGAEPHSMVKRWSKTENKYIEVPCPSAIVSYNQNMGGWSGLV</sequence>